<dbReference type="RefSeq" id="WP_246651844.1">
    <property type="nucleotide sequence ID" value="NZ_JAHKRM010000012.1"/>
</dbReference>
<accession>A0ABW4G977</accession>
<evidence type="ECO:0000313" key="3">
    <source>
        <dbReference type="Proteomes" id="UP001597097"/>
    </source>
</evidence>
<organism evidence="2 3">
    <name type="scientific">Nonomuraea guangzhouensis</name>
    <dbReference type="NCBI Taxonomy" id="1291555"/>
    <lineage>
        <taxon>Bacteria</taxon>
        <taxon>Bacillati</taxon>
        <taxon>Actinomycetota</taxon>
        <taxon>Actinomycetes</taxon>
        <taxon>Streptosporangiales</taxon>
        <taxon>Streptosporangiaceae</taxon>
        <taxon>Nonomuraea</taxon>
    </lineage>
</organism>
<dbReference type="EMBL" id="JBHUCM010000017">
    <property type="protein sequence ID" value="MFD1539315.1"/>
    <property type="molecule type" value="Genomic_DNA"/>
</dbReference>
<keyword evidence="1" id="KW-0472">Membrane</keyword>
<keyword evidence="1" id="KW-1133">Transmembrane helix</keyword>
<feature type="transmembrane region" description="Helical" evidence="1">
    <location>
        <begin position="12"/>
        <end position="27"/>
    </location>
</feature>
<feature type="transmembrane region" description="Helical" evidence="1">
    <location>
        <begin position="39"/>
        <end position="57"/>
    </location>
</feature>
<keyword evidence="1" id="KW-0812">Transmembrane</keyword>
<reference evidence="3" key="1">
    <citation type="journal article" date="2019" name="Int. J. Syst. Evol. Microbiol.">
        <title>The Global Catalogue of Microorganisms (GCM) 10K type strain sequencing project: providing services to taxonomists for standard genome sequencing and annotation.</title>
        <authorList>
            <consortium name="The Broad Institute Genomics Platform"/>
            <consortium name="The Broad Institute Genome Sequencing Center for Infectious Disease"/>
            <person name="Wu L."/>
            <person name="Ma J."/>
        </authorList>
    </citation>
    <scope>NUCLEOTIDE SEQUENCE [LARGE SCALE GENOMIC DNA]</scope>
    <source>
        <strain evidence="3">CGMCC 1.15399</strain>
    </source>
</reference>
<evidence type="ECO:0008006" key="4">
    <source>
        <dbReference type="Google" id="ProtNLM"/>
    </source>
</evidence>
<keyword evidence="3" id="KW-1185">Reference proteome</keyword>
<evidence type="ECO:0000313" key="2">
    <source>
        <dbReference type="EMBL" id="MFD1539315.1"/>
    </source>
</evidence>
<proteinExistence type="predicted"/>
<sequence>MKARQIRTIQRAVHLVGGLAITIYIYLAPPADSPAHTAIRWFIVPVLVASGMAMWQWPRIRRMIRTKERV</sequence>
<protein>
    <recommendedName>
        <fullName evidence="4">DUF2306 domain-containing protein</fullName>
    </recommendedName>
</protein>
<dbReference type="Proteomes" id="UP001597097">
    <property type="component" value="Unassembled WGS sequence"/>
</dbReference>
<name>A0ABW4G977_9ACTN</name>
<comment type="caution">
    <text evidence="2">The sequence shown here is derived from an EMBL/GenBank/DDBJ whole genome shotgun (WGS) entry which is preliminary data.</text>
</comment>
<gene>
    <name evidence="2" type="ORF">ACFSJ0_19815</name>
</gene>
<evidence type="ECO:0000256" key="1">
    <source>
        <dbReference type="SAM" id="Phobius"/>
    </source>
</evidence>